<reference evidence="1 2" key="1">
    <citation type="journal article" date="2017" name="Nat. Microbiol.">
        <title>Natural product diversity associated with the nematode symbionts Photorhabdus and Xenorhabdus.</title>
        <authorList>
            <person name="Tobias N.J."/>
            <person name="Wolff H."/>
            <person name="Djahanschiri B."/>
            <person name="Grundmann F."/>
            <person name="Kronenwerth M."/>
            <person name="Shi Y.M."/>
            <person name="Simonyi S."/>
            <person name="Grun P."/>
            <person name="Shapiro-Ilan D."/>
            <person name="Pidot S.J."/>
            <person name="Stinear T.P."/>
            <person name="Ebersberger I."/>
            <person name="Bode H.B."/>
        </authorList>
    </citation>
    <scope>NUCLEOTIDE SEQUENCE [LARGE SCALE GENOMIC DNA]</scope>
    <source>
        <strain evidence="1 2">DSM 16336</strain>
    </source>
</reference>
<keyword evidence="2" id="KW-1185">Reference proteome</keyword>
<evidence type="ECO:0000313" key="2">
    <source>
        <dbReference type="Proteomes" id="UP000224871"/>
    </source>
</evidence>
<dbReference type="EMBL" id="NIBU01000008">
    <property type="protein sequence ID" value="PHM37387.1"/>
    <property type="molecule type" value="Genomic_DNA"/>
</dbReference>
<sequence>MDLLKQDGKRFQKIIFDGNKIANDCGYCPTMIETAGASMATKRRLKRFYLLH</sequence>
<comment type="caution">
    <text evidence="1">The sequence shown here is derived from an EMBL/GenBank/DDBJ whole genome shotgun (WGS) entry which is preliminary data.</text>
</comment>
<dbReference type="Proteomes" id="UP000224871">
    <property type="component" value="Unassembled WGS sequence"/>
</dbReference>
<evidence type="ECO:0000313" key="1">
    <source>
        <dbReference type="EMBL" id="PHM37387.1"/>
    </source>
</evidence>
<accession>A0A2G0NRW9</accession>
<proteinExistence type="predicted"/>
<gene>
    <name evidence="1" type="ORF">Xinn_01067</name>
</gene>
<name>A0A2G0NRW9_9GAMM</name>
<organism evidence="1 2">
    <name type="scientific">Xenorhabdus innexi</name>
    <dbReference type="NCBI Taxonomy" id="290109"/>
    <lineage>
        <taxon>Bacteria</taxon>
        <taxon>Pseudomonadati</taxon>
        <taxon>Pseudomonadota</taxon>
        <taxon>Gammaproteobacteria</taxon>
        <taxon>Enterobacterales</taxon>
        <taxon>Morganellaceae</taxon>
        <taxon>Xenorhabdus</taxon>
    </lineage>
</organism>
<protein>
    <submittedName>
        <fullName evidence="1">Uncharacterized protein</fullName>
    </submittedName>
</protein>